<gene>
    <name evidence="3" type="ORF">GLYMA_12G242100</name>
</gene>
<accession>A0A0R0H9Q9</accession>
<sequence>MNSHQMQRERREGTSKWSSEPPCLQLHIKLKGALAKPNKSSLCIHLSIFSCFSFLLAPSLAIMFLISSPKSKNNAEHKA</sequence>
<dbReference type="Proteomes" id="UP000008827">
    <property type="component" value="Chromosome 12"/>
</dbReference>
<evidence type="ECO:0000313" key="5">
    <source>
        <dbReference type="Proteomes" id="UP000008827"/>
    </source>
</evidence>
<dbReference type="AlphaFoldDB" id="A0A0R0H9Q9"/>
<dbReference type="InParanoid" id="A0A0R0H9Q9"/>
<reference evidence="3 4" key="1">
    <citation type="journal article" date="2010" name="Nature">
        <title>Genome sequence of the palaeopolyploid soybean.</title>
        <authorList>
            <person name="Schmutz J."/>
            <person name="Cannon S.B."/>
            <person name="Schlueter J."/>
            <person name="Ma J."/>
            <person name="Mitros T."/>
            <person name="Nelson W."/>
            <person name="Hyten D.L."/>
            <person name="Song Q."/>
            <person name="Thelen J.J."/>
            <person name="Cheng J."/>
            <person name="Xu D."/>
            <person name="Hellsten U."/>
            <person name="May G.D."/>
            <person name="Yu Y."/>
            <person name="Sakurai T."/>
            <person name="Umezawa T."/>
            <person name="Bhattacharyya M.K."/>
            <person name="Sandhu D."/>
            <person name="Valliyodan B."/>
            <person name="Lindquist E."/>
            <person name="Peto M."/>
            <person name="Grant D."/>
            <person name="Shu S."/>
            <person name="Goodstein D."/>
            <person name="Barry K."/>
            <person name="Futrell-Griggs M."/>
            <person name="Abernathy B."/>
            <person name="Du J."/>
            <person name="Tian Z."/>
            <person name="Zhu L."/>
            <person name="Gill N."/>
            <person name="Joshi T."/>
            <person name="Libault M."/>
            <person name="Sethuraman A."/>
            <person name="Zhang X.-C."/>
            <person name="Shinozaki K."/>
            <person name="Nguyen H.T."/>
            <person name="Wing R.A."/>
            <person name="Cregan P."/>
            <person name="Specht J."/>
            <person name="Grimwood J."/>
            <person name="Rokhsar D."/>
            <person name="Stacey G."/>
            <person name="Shoemaker R.C."/>
            <person name="Jackson S.A."/>
        </authorList>
    </citation>
    <scope>NUCLEOTIDE SEQUENCE</scope>
    <source>
        <strain evidence="4">cv. Williams 82</strain>
        <tissue evidence="3">Callus</tissue>
    </source>
</reference>
<protein>
    <recommendedName>
        <fullName evidence="6">Transmembrane protein</fullName>
    </recommendedName>
</protein>
<keyword evidence="2" id="KW-0812">Transmembrane</keyword>
<keyword evidence="2" id="KW-1133">Transmembrane helix</keyword>
<organism evidence="3">
    <name type="scientific">Glycine max</name>
    <name type="common">Soybean</name>
    <name type="synonym">Glycine hispida</name>
    <dbReference type="NCBI Taxonomy" id="3847"/>
    <lineage>
        <taxon>Eukaryota</taxon>
        <taxon>Viridiplantae</taxon>
        <taxon>Streptophyta</taxon>
        <taxon>Embryophyta</taxon>
        <taxon>Tracheophyta</taxon>
        <taxon>Spermatophyta</taxon>
        <taxon>Magnoliopsida</taxon>
        <taxon>eudicotyledons</taxon>
        <taxon>Gunneridae</taxon>
        <taxon>Pentapetalae</taxon>
        <taxon>rosids</taxon>
        <taxon>fabids</taxon>
        <taxon>Fabales</taxon>
        <taxon>Fabaceae</taxon>
        <taxon>Papilionoideae</taxon>
        <taxon>50 kb inversion clade</taxon>
        <taxon>NPAAA clade</taxon>
        <taxon>indigoferoid/millettioid clade</taxon>
        <taxon>Phaseoleae</taxon>
        <taxon>Glycine</taxon>
        <taxon>Glycine subgen. Soja</taxon>
    </lineage>
</organism>
<feature type="region of interest" description="Disordered" evidence="1">
    <location>
        <begin position="1"/>
        <end position="20"/>
    </location>
</feature>
<evidence type="ECO:0000313" key="3">
    <source>
        <dbReference type="EMBL" id="KRH27548.1"/>
    </source>
</evidence>
<keyword evidence="5" id="KW-1185">Reference proteome</keyword>
<name>A0A0R0H9Q9_SOYBN</name>
<evidence type="ECO:0000256" key="2">
    <source>
        <dbReference type="SAM" id="Phobius"/>
    </source>
</evidence>
<feature type="transmembrane region" description="Helical" evidence="2">
    <location>
        <begin position="42"/>
        <end position="66"/>
    </location>
</feature>
<evidence type="ECO:0000313" key="4">
    <source>
        <dbReference type="EnsemblPlants" id="KRH27548"/>
    </source>
</evidence>
<reference evidence="3" key="3">
    <citation type="submission" date="2018-07" db="EMBL/GenBank/DDBJ databases">
        <title>WGS assembly of Glycine max.</title>
        <authorList>
            <person name="Schmutz J."/>
            <person name="Cannon S."/>
            <person name="Schlueter J."/>
            <person name="Ma J."/>
            <person name="Mitros T."/>
            <person name="Nelson W."/>
            <person name="Hyten D."/>
            <person name="Song Q."/>
            <person name="Thelen J."/>
            <person name="Cheng J."/>
            <person name="Xu D."/>
            <person name="Hellsten U."/>
            <person name="May G."/>
            <person name="Yu Y."/>
            <person name="Sakurai T."/>
            <person name="Umezawa T."/>
            <person name="Bhattacharyya M."/>
            <person name="Sandhu D."/>
            <person name="Valliyodan B."/>
            <person name="Lindquist E."/>
            <person name="Peto M."/>
            <person name="Grant D."/>
            <person name="Shu S."/>
            <person name="Goodstein D."/>
            <person name="Barry K."/>
            <person name="Futrell-Griggs M."/>
            <person name="Abernathy B."/>
            <person name="Du J."/>
            <person name="Tian Z."/>
            <person name="Zhu L."/>
            <person name="Gill N."/>
            <person name="Joshi T."/>
            <person name="Libault M."/>
            <person name="Sethuraman A."/>
            <person name="Zhang X."/>
            <person name="Shinozaki K."/>
            <person name="Nguyen H."/>
            <person name="Wing R."/>
            <person name="Cregan P."/>
            <person name="Specht J."/>
            <person name="Grimwood J."/>
            <person name="Rokhsar D."/>
            <person name="Stacey G."/>
            <person name="Shoemaker R."/>
            <person name="Jackson S."/>
        </authorList>
    </citation>
    <scope>NUCLEOTIDE SEQUENCE</scope>
    <source>
        <tissue evidence="3">Callus</tissue>
    </source>
</reference>
<reference evidence="4" key="2">
    <citation type="submission" date="2018-02" db="UniProtKB">
        <authorList>
            <consortium name="EnsemblPlants"/>
        </authorList>
    </citation>
    <scope>IDENTIFICATION</scope>
    <source>
        <strain evidence="4">Williams 82</strain>
    </source>
</reference>
<feature type="compositionally biased region" description="Basic and acidic residues" evidence="1">
    <location>
        <begin position="1"/>
        <end position="14"/>
    </location>
</feature>
<dbReference type="SMR" id="A0A0R0H9Q9"/>
<evidence type="ECO:0000256" key="1">
    <source>
        <dbReference type="SAM" id="MobiDB-lite"/>
    </source>
</evidence>
<evidence type="ECO:0008006" key="6">
    <source>
        <dbReference type="Google" id="ProtNLM"/>
    </source>
</evidence>
<dbReference type="EMBL" id="CM000845">
    <property type="protein sequence ID" value="KRH27548.1"/>
    <property type="molecule type" value="Genomic_DNA"/>
</dbReference>
<dbReference type="Gramene" id="KRH27548">
    <property type="protein sequence ID" value="KRH27548"/>
    <property type="gene ID" value="GLYMA_12G242100"/>
</dbReference>
<proteinExistence type="predicted"/>
<dbReference type="EnsemblPlants" id="KRH27548">
    <property type="protein sequence ID" value="KRH27548"/>
    <property type="gene ID" value="GLYMA_12G242100"/>
</dbReference>
<keyword evidence="2" id="KW-0472">Membrane</keyword>